<protein>
    <submittedName>
        <fullName evidence="2">Uncharacterized protein</fullName>
    </submittedName>
</protein>
<dbReference type="Proteomes" id="UP000248616">
    <property type="component" value="Unassembled WGS sequence"/>
</dbReference>
<evidence type="ECO:0000256" key="1">
    <source>
        <dbReference type="SAM" id="MobiDB-lite"/>
    </source>
</evidence>
<dbReference type="AlphaFoldDB" id="A0A2W7C0S2"/>
<evidence type="ECO:0000313" key="3">
    <source>
        <dbReference type="Proteomes" id="UP000248616"/>
    </source>
</evidence>
<organism evidence="2 3">
    <name type="scientific">Mesorhizobium kowhaii</name>
    <dbReference type="NCBI Taxonomy" id="1300272"/>
    <lineage>
        <taxon>Bacteria</taxon>
        <taxon>Pseudomonadati</taxon>
        <taxon>Pseudomonadota</taxon>
        <taxon>Alphaproteobacteria</taxon>
        <taxon>Hyphomicrobiales</taxon>
        <taxon>Phyllobacteriaceae</taxon>
        <taxon>Mesorhizobium</taxon>
    </lineage>
</organism>
<comment type="caution">
    <text evidence="2">The sequence shown here is derived from an EMBL/GenBank/DDBJ whole genome shotgun (WGS) entry which is preliminary data.</text>
</comment>
<reference evidence="3" key="1">
    <citation type="submission" date="2017-03" db="EMBL/GenBank/DDBJ databases">
        <authorList>
            <person name="Safronova V.I."/>
            <person name="Sazanova A.L."/>
            <person name="Chirak E.R."/>
        </authorList>
    </citation>
    <scope>NUCLEOTIDE SEQUENCE [LARGE SCALE GENOMIC DNA]</scope>
    <source>
        <strain evidence="3">Ach-343</strain>
    </source>
</reference>
<evidence type="ECO:0000313" key="2">
    <source>
        <dbReference type="EMBL" id="PZV35891.1"/>
    </source>
</evidence>
<dbReference type="EMBL" id="MZXV01000055">
    <property type="protein sequence ID" value="PZV35891.1"/>
    <property type="molecule type" value="Genomic_DNA"/>
</dbReference>
<feature type="region of interest" description="Disordered" evidence="1">
    <location>
        <begin position="26"/>
        <end position="52"/>
    </location>
</feature>
<sequence>MRLDWIILPVMVWAKVEGFVAGRTGSTAKTKADGFGPNQPGPSRFPSAGTRGVEPLERWNPIALRASPTGLPRRSGNRMIQSNLISL</sequence>
<proteinExistence type="predicted"/>
<accession>A0A2W7C0S2</accession>
<gene>
    <name evidence="2" type="ORF">B5V02_25055</name>
</gene>
<name>A0A2W7C0S2_9HYPH</name>
<keyword evidence="3" id="KW-1185">Reference proteome</keyword>